<evidence type="ECO:0000313" key="3">
    <source>
        <dbReference type="Proteomes" id="UP000799424"/>
    </source>
</evidence>
<dbReference type="OrthoDB" id="5428863at2759"/>
<proteinExistence type="predicted"/>
<dbReference type="Pfam" id="PF06985">
    <property type="entry name" value="HET"/>
    <property type="match status" value="1"/>
</dbReference>
<name>A0A6A7A7W9_9PLEO</name>
<accession>A0A6A7A7W9</accession>
<evidence type="ECO:0000313" key="2">
    <source>
        <dbReference type="EMBL" id="KAF2828848.1"/>
    </source>
</evidence>
<keyword evidence="3" id="KW-1185">Reference proteome</keyword>
<feature type="domain" description="Heterokaryon incompatibility" evidence="1">
    <location>
        <begin position="86"/>
        <end position="228"/>
    </location>
</feature>
<protein>
    <submittedName>
        <fullName evidence="2">HET-domain-containing protein</fullName>
    </submittedName>
</protein>
<dbReference type="Proteomes" id="UP000799424">
    <property type="component" value="Unassembled WGS sequence"/>
</dbReference>
<evidence type="ECO:0000259" key="1">
    <source>
        <dbReference type="Pfam" id="PF06985"/>
    </source>
</evidence>
<dbReference type="AlphaFoldDB" id="A0A6A7A7W9"/>
<dbReference type="PANTHER" id="PTHR33112">
    <property type="entry name" value="DOMAIN PROTEIN, PUTATIVE-RELATED"/>
    <property type="match status" value="1"/>
</dbReference>
<sequence>MEKYARFYVQPCSQMFCKLAGDEPSGRFHAQPLRQTWDLAKARNWLEICVHCHDSLCNQNASKVPGMNLIDCEDMVIVAANESSRWLALSYVWGASYQASTSTADGGFRAGSRLPADIPGTIRDAISVTKKLRYRYLWVDEYCIDQCNESHRDAQITHMDQIYKGADLTIVAAAGEDKTYGLPGIGSTKRKVTKAVCINNVRLFSNGPDPVQAACESKWFTRAWSFQEGLLSRRLLVFTDHQASFYCSASSWMEGLSCLEPSAAAKSDWTQPFVLSLFKCSWIHISDQTRFEQMVEQYSRRQLTHETDALNAFLGVMHHLRQSSSAVHTLYGLPFLQVDNNIPWSSLDSHVNDSLDSFNRTVACSLSWYPRHDSPDPEFPYPRRSMFPSWTWVGWHGPAKFFHANYSAECRFHARKVQFETSLGGVPNLPTLLQSGDRRSIQDVLDTVTIVQFEAPIISADIILETEVPPKRDVGDSKSPLMYIETLKIAGRHLESWSNPGDAILHDLIENVRQGIWSCLILSGHESVLEHGGFVLVVQWEEDKITAERVGAFVFTSCYDGERPGPLGERLGPLEEQLEWRRVRLR</sequence>
<reference evidence="2" key="1">
    <citation type="journal article" date="2020" name="Stud. Mycol.">
        <title>101 Dothideomycetes genomes: a test case for predicting lifestyles and emergence of pathogens.</title>
        <authorList>
            <person name="Haridas S."/>
            <person name="Albert R."/>
            <person name="Binder M."/>
            <person name="Bloem J."/>
            <person name="Labutti K."/>
            <person name="Salamov A."/>
            <person name="Andreopoulos B."/>
            <person name="Baker S."/>
            <person name="Barry K."/>
            <person name="Bills G."/>
            <person name="Bluhm B."/>
            <person name="Cannon C."/>
            <person name="Castanera R."/>
            <person name="Culley D."/>
            <person name="Daum C."/>
            <person name="Ezra D."/>
            <person name="Gonzalez J."/>
            <person name="Henrissat B."/>
            <person name="Kuo A."/>
            <person name="Liang C."/>
            <person name="Lipzen A."/>
            <person name="Lutzoni F."/>
            <person name="Magnuson J."/>
            <person name="Mondo S."/>
            <person name="Nolan M."/>
            <person name="Ohm R."/>
            <person name="Pangilinan J."/>
            <person name="Park H.-J."/>
            <person name="Ramirez L."/>
            <person name="Alfaro M."/>
            <person name="Sun H."/>
            <person name="Tritt A."/>
            <person name="Yoshinaga Y."/>
            <person name="Zwiers L.-H."/>
            <person name="Turgeon B."/>
            <person name="Goodwin S."/>
            <person name="Spatafora J."/>
            <person name="Crous P."/>
            <person name="Grigoriev I."/>
        </authorList>
    </citation>
    <scope>NUCLEOTIDE SEQUENCE</scope>
    <source>
        <strain evidence="2">CBS 113818</strain>
    </source>
</reference>
<gene>
    <name evidence="2" type="ORF">CC86DRAFT_465565</name>
</gene>
<dbReference type="EMBL" id="MU006222">
    <property type="protein sequence ID" value="KAF2828848.1"/>
    <property type="molecule type" value="Genomic_DNA"/>
</dbReference>
<dbReference type="InterPro" id="IPR010730">
    <property type="entry name" value="HET"/>
</dbReference>
<organism evidence="2 3">
    <name type="scientific">Ophiobolus disseminans</name>
    <dbReference type="NCBI Taxonomy" id="1469910"/>
    <lineage>
        <taxon>Eukaryota</taxon>
        <taxon>Fungi</taxon>
        <taxon>Dikarya</taxon>
        <taxon>Ascomycota</taxon>
        <taxon>Pezizomycotina</taxon>
        <taxon>Dothideomycetes</taxon>
        <taxon>Pleosporomycetidae</taxon>
        <taxon>Pleosporales</taxon>
        <taxon>Pleosporineae</taxon>
        <taxon>Phaeosphaeriaceae</taxon>
        <taxon>Ophiobolus</taxon>
    </lineage>
</organism>
<dbReference type="PANTHER" id="PTHR33112:SF16">
    <property type="entry name" value="HETEROKARYON INCOMPATIBILITY DOMAIN-CONTAINING PROTEIN"/>
    <property type="match status" value="1"/>
</dbReference>